<dbReference type="PANTHER" id="PTHR23130:SF175">
    <property type="entry name" value="CYTOCHROME B561 AND DOMON DOMAIN-CONTAINING PROTEIN"/>
    <property type="match status" value="1"/>
</dbReference>
<dbReference type="Proteomes" id="UP001632038">
    <property type="component" value="Unassembled WGS sequence"/>
</dbReference>
<proteinExistence type="predicted"/>
<keyword evidence="3 10" id="KW-0812">Transmembrane</keyword>
<keyword evidence="15" id="KW-1185">Reference proteome</keyword>
<keyword evidence="5 8" id="KW-0249">Electron transport</keyword>
<dbReference type="PANTHER" id="PTHR23130">
    <property type="entry name" value="CYTOCHROME B561 AND DOMON DOMAIN-CONTAINING PROTEIN"/>
    <property type="match status" value="1"/>
</dbReference>
<feature type="transmembrane region" description="Helical" evidence="10">
    <location>
        <begin position="244"/>
        <end position="271"/>
    </location>
</feature>
<feature type="transmembrane region" description="Helical" evidence="10">
    <location>
        <begin position="322"/>
        <end position="339"/>
    </location>
</feature>
<dbReference type="InterPro" id="IPR017214">
    <property type="entry name" value="UCP037471"/>
</dbReference>
<evidence type="ECO:0000259" key="12">
    <source>
        <dbReference type="PROSITE" id="PS50836"/>
    </source>
</evidence>
<dbReference type="InterPro" id="IPR045265">
    <property type="entry name" value="AIR12_DOMON"/>
</dbReference>
<feature type="binding site" description="axial binding residue" evidence="9">
    <location>
        <position position="320"/>
    </location>
    <ligand>
        <name>heme b</name>
        <dbReference type="ChEBI" id="CHEBI:60344"/>
        <label>1</label>
    </ligand>
    <ligandPart>
        <name>Fe</name>
        <dbReference type="ChEBI" id="CHEBI:18248"/>
    </ligandPart>
</feature>
<keyword evidence="2 8" id="KW-0813">Transport</keyword>
<reference evidence="15" key="1">
    <citation type="journal article" date="2024" name="IScience">
        <title>Strigolactones Initiate the Formation of Haustorium-like Structures in Castilleja.</title>
        <authorList>
            <person name="Buerger M."/>
            <person name="Peterson D."/>
            <person name="Chory J."/>
        </authorList>
    </citation>
    <scope>NUCLEOTIDE SEQUENCE [LARGE SCALE GENOMIC DNA]</scope>
</reference>
<dbReference type="SMART" id="SM00665">
    <property type="entry name" value="B561"/>
    <property type="match status" value="1"/>
</dbReference>
<feature type="transmembrane region" description="Helical" evidence="10">
    <location>
        <begin position="216"/>
        <end position="237"/>
    </location>
</feature>
<dbReference type="PROSITE" id="PS50939">
    <property type="entry name" value="CYTOCHROME_B561"/>
    <property type="match status" value="1"/>
</dbReference>
<dbReference type="Gene3D" id="1.20.120.1770">
    <property type="match status" value="1"/>
</dbReference>
<evidence type="ECO:0000256" key="6">
    <source>
        <dbReference type="ARBA" id="ARBA00022989"/>
    </source>
</evidence>
<keyword evidence="9" id="KW-0408">Iron</keyword>
<keyword evidence="9" id="KW-0479">Metal-binding</keyword>
<evidence type="ECO:0000256" key="2">
    <source>
        <dbReference type="ARBA" id="ARBA00022448"/>
    </source>
</evidence>
<evidence type="ECO:0000313" key="15">
    <source>
        <dbReference type="Proteomes" id="UP001632038"/>
    </source>
</evidence>
<evidence type="ECO:0000256" key="1">
    <source>
        <dbReference type="ARBA" id="ARBA00004370"/>
    </source>
</evidence>
<sequence length="395" mass="45228">MEVFYSLIFALPFLFTLSTNAHTCSEGFIVEINKTNNAYQHCRTKTLKVEFGWNFETKSRKLDIAFGAKLKDETEWLAWGLNPLGRQMVGTRALIGIKHYDGSLEWHKYNITDAIKHGCPFSPSSDIGLNVTDYSFVYLEKIDYYAIVATIYLPREYNSSRVNVVWQIGGVAVGNQPLRHPMSLSNFDAVETLDLVSGQIASHSAHYNRRMRTAHGILNIIGWGIVLPIGVIIARYFRQFPKRWSWWFVCHVNCQIVGYIIGSVGWASGIWLGSASRNYCFPLHRILGICIFTFATVQMMALRFKPTKYDKYRKYWNMYHHFLGYSLIPLICVNIFHGIKIMEPDHATWKWGYTGLLGVLGAVAVAFEVFTWAKFLIQRNVVLGPETPTTQHELS</sequence>
<keyword evidence="7 8" id="KW-0472">Membrane</keyword>
<feature type="transmembrane region" description="Helical" evidence="10">
    <location>
        <begin position="351"/>
        <end position="370"/>
    </location>
</feature>
<comment type="subcellular location">
    <subcellularLocation>
        <location evidence="1">Membrane</location>
    </subcellularLocation>
</comment>
<gene>
    <name evidence="14" type="ORF">CASFOL_014950</name>
</gene>
<name>A0ABD3DE57_9LAMI</name>
<evidence type="ECO:0000256" key="7">
    <source>
        <dbReference type="ARBA" id="ARBA00023136"/>
    </source>
</evidence>
<dbReference type="Pfam" id="PF04526">
    <property type="entry name" value="DUF568"/>
    <property type="match status" value="1"/>
</dbReference>
<feature type="binding site" description="axial binding residue" evidence="9">
    <location>
        <position position="284"/>
    </location>
    <ligand>
        <name>heme b</name>
        <dbReference type="ChEBI" id="CHEBI:60344"/>
        <label>1</label>
    </ligand>
    <ligandPart>
        <name>Fe</name>
        <dbReference type="ChEBI" id="CHEBI:18248"/>
    </ligandPart>
</feature>
<comment type="caution">
    <text evidence="14">The sequence shown here is derived from an EMBL/GenBank/DDBJ whole genome shotgun (WGS) entry which is preliminary data.</text>
</comment>
<evidence type="ECO:0000256" key="9">
    <source>
        <dbReference type="PIRSR" id="PIRSR037471-1"/>
    </source>
</evidence>
<keyword evidence="4 11" id="KW-0732">Signal</keyword>
<feature type="domain" description="DOMON" evidence="12">
    <location>
        <begin position="47"/>
        <end position="169"/>
    </location>
</feature>
<accession>A0ABD3DE57</accession>
<evidence type="ECO:0000256" key="3">
    <source>
        <dbReference type="ARBA" id="ARBA00022692"/>
    </source>
</evidence>
<feature type="domain" description="Cytochrome b561" evidence="13">
    <location>
        <begin position="176"/>
        <end position="376"/>
    </location>
</feature>
<dbReference type="InterPro" id="IPR005018">
    <property type="entry name" value="DOMON_domain"/>
</dbReference>
<evidence type="ECO:0000256" key="11">
    <source>
        <dbReference type="SAM" id="SignalP"/>
    </source>
</evidence>
<dbReference type="PIRSF" id="PIRSF037471">
    <property type="entry name" value="UCP037471"/>
    <property type="match status" value="1"/>
</dbReference>
<protein>
    <recommendedName>
        <fullName evidence="8">Cytochrome b561 and DOMON domain-containing protein</fullName>
    </recommendedName>
</protein>
<dbReference type="InterPro" id="IPR006593">
    <property type="entry name" value="Cyt_b561/ferric_Rdtase_TM"/>
</dbReference>
<feature type="signal peptide" evidence="11">
    <location>
        <begin position="1"/>
        <end position="21"/>
    </location>
</feature>
<evidence type="ECO:0000259" key="13">
    <source>
        <dbReference type="PROSITE" id="PS50939"/>
    </source>
</evidence>
<feature type="transmembrane region" description="Helical" evidence="10">
    <location>
        <begin position="283"/>
        <end position="302"/>
    </location>
</feature>
<dbReference type="CDD" id="cd08760">
    <property type="entry name" value="Cyt_b561_FRRS1_like"/>
    <property type="match status" value="1"/>
</dbReference>
<feature type="binding site" description="axial binding residue" evidence="9">
    <location>
        <position position="215"/>
    </location>
    <ligand>
        <name>heme b</name>
        <dbReference type="ChEBI" id="CHEBI:60344"/>
        <label>1</label>
    </ligand>
    <ligandPart>
        <name>Fe</name>
        <dbReference type="ChEBI" id="CHEBI:18248"/>
    </ligandPart>
</feature>
<evidence type="ECO:0000313" key="14">
    <source>
        <dbReference type="EMBL" id="KAL3639982.1"/>
    </source>
</evidence>
<organism evidence="14 15">
    <name type="scientific">Castilleja foliolosa</name>
    <dbReference type="NCBI Taxonomy" id="1961234"/>
    <lineage>
        <taxon>Eukaryota</taxon>
        <taxon>Viridiplantae</taxon>
        <taxon>Streptophyta</taxon>
        <taxon>Embryophyta</taxon>
        <taxon>Tracheophyta</taxon>
        <taxon>Spermatophyta</taxon>
        <taxon>Magnoliopsida</taxon>
        <taxon>eudicotyledons</taxon>
        <taxon>Gunneridae</taxon>
        <taxon>Pentapetalae</taxon>
        <taxon>asterids</taxon>
        <taxon>lamiids</taxon>
        <taxon>Lamiales</taxon>
        <taxon>Orobanchaceae</taxon>
        <taxon>Pedicularideae</taxon>
        <taxon>Castillejinae</taxon>
        <taxon>Castilleja</taxon>
    </lineage>
</organism>
<dbReference type="PROSITE" id="PS50836">
    <property type="entry name" value="DOMON"/>
    <property type="match status" value="1"/>
</dbReference>
<dbReference type="GO" id="GO:0016020">
    <property type="term" value="C:membrane"/>
    <property type="evidence" value="ECO:0007669"/>
    <property type="project" value="UniProtKB-SubCell"/>
</dbReference>
<feature type="chain" id="PRO_5044893285" description="Cytochrome b561 and DOMON domain-containing protein" evidence="11">
    <location>
        <begin position="22"/>
        <end position="395"/>
    </location>
</feature>
<evidence type="ECO:0000256" key="4">
    <source>
        <dbReference type="ARBA" id="ARBA00022729"/>
    </source>
</evidence>
<dbReference type="EMBL" id="JAVIJP010000017">
    <property type="protein sequence ID" value="KAL3639982.1"/>
    <property type="molecule type" value="Genomic_DNA"/>
</dbReference>
<keyword evidence="6 10" id="KW-1133">Transmembrane helix</keyword>
<feature type="binding site" description="axial binding residue" evidence="9">
    <location>
        <position position="251"/>
    </location>
    <ligand>
        <name>heme b</name>
        <dbReference type="ChEBI" id="CHEBI:60344"/>
        <label>1</label>
    </ligand>
    <ligandPart>
        <name>Fe</name>
        <dbReference type="ChEBI" id="CHEBI:18248"/>
    </ligandPart>
</feature>
<dbReference type="AlphaFoldDB" id="A0ABD3DE57"/>
<evidence type="ECO:0000256" key="8">
    <source>
        <dbReference type="PIRNR" id="PIRNR037471"/>
    </source>
</evidence>
<comment type="cofactor">
    <cofactor evidence="8">
        <name>heme b</name>
        <dbReference type="ChEBI" id="CHEBI:60344"/>
    </cofactor>
    <text evidence="8">Binds 2 heme b groups non-covalently.</text>
</comment>
<evidence type="ECO:0000256" key="10">
    <source>
        <dbReference type="SAM" id="Phobius"/>
    </source>
</evidence>
<evidence type="ECO:0000256" key="5">
    <source>
        <dbReference type="ARBA" id="ARBA00022982"/>
    </source>
</evidence>